<dbReference type="InterPro" id="IPR050300">
    <property type="entry name" value="GDXG_lipolytic_enzyme"/>
</dbReference>
<dbReference type="KEGG" id="dpf:ON006_16145"/>
<dbReference type="InterPro" id="IPR049492">
    <property type="entry name" value="BD-FAE-like_dom"/>
</dbReference>
<dbReference type="SUPFAM" id="SSF53474">
    <property type="entry name" value="alpha/beta-Hydrolases"/>
    <property type="match status" value="1"/>
</dbReference>
<sequence length="381" mass="42119">MLRNFCLKFGLFVLIGFCTYCKTPSLPPEPVDKGDTTGTDTSNIDTSIISNPDTTQVIDTVRARTSDSALAVSRRFGNEFIFAEDDLEGKTGIFYKANDFIGRPVSLNYSFVAPAKDTLKYRPFVLMVHEGAFLFGDLGNELGKARLLARKGYAAASINYRLGFNGGSQYNACGGNNLEVVQAVYRAVQDTYAALHYFVERADEFGIDPGQIVLAGSSAGAITISALAYMTEQDFEALQPGIVKTLGKLDPTPNGGQFKIKALLSSLGYGVFKSSYLTTNNAKPTIFFQRTGDNVLPFQKGTFLSCPFYLSSEGAKPVSDQLKKLKVPFELNFETAIGHQLSYPQEYITERYAQFLKRLWAGKRHQITNEKYKTIEDIQLK</sequence>
<gene>
    <name evidence="3" type="ORF">ON006_16145</name>
</gene>
<keyword evidence="1 3" id="KW-0378">Hydrolase</keyword>
<proteinExistence type="predicted"/>
<evidence type="ECO:0000256" key="1">
    <source>
        <dbReference type="ARBA" id="ARBA00022801"/>
    </source>
</evidence>
<evidence type="ECO:0000313" key="3">
    <source>
        <dbReference type="EMBL" id="WAC09284.1"/>
    </source>
</evidence>
<dbReference type="EMBL" id="CP112998">
    <property type="protein sequence ID" value="WAC09284.1"/>
    <property type="molecule type" value="Genomic_DNA"/>
</dbReference>
<keyword evidence="4" id="KW-1185">Reference proteome</keyword>
<organism evidence="3 4">
    <name type="scientific">Dyadobacter pollutisoli</name>
    <dbReference type="NCBI Taxonomy" id="2910158"/>
    <lineage>
        <taxon>Bacteria</taxon>
        <taxon>Pseudomonadati</taxon>
        <taxon>Bacteroidota</taxon>
        <taxon>Cytophagia</taxon>
        <taxon>Cytophagales</taxon>
        <taxon>Spirosomataceae</taxon>
        <taxon>Dyadobacter</taxon>
    </lineage>
</organism>
<dbReference type="AlphaFoldDB" id="A0A9E8SIM1"/>
<dbReference type="Proteomes" id="UP001164653">
    <property type="component" value="Chromosome"/>
</dbReference>
<dbReference type="GO" id="GO:0016787">
    <property type="term" value="F:hydrolase activity"/>
    <property type="evidence" value="ECO:0007669"/>
    <property type="project" value="UniProtKB-KW"/>
</dbReference>
<dbReference type="InterPro" id="IPR029058">
    <property type="entry name" value="AB_hydrolase_fold"/>
</dbReference>
<dbReference type="RefSeq" id="WP_244822889.1">
    <property type="nucleotide sequence ID" value="NZ_CP112998.1"/>
</dbReference>
<dbReference type="Gene3D" id="3.40.50.1820">
    <property type="entry name" value="alpha/beta hydrolase"/>
    <property type="match status" value="1"/>
</dbReference>
<name>A0A9E8SIM1_9BACT</name>
<protein>
    <submittedName>
        <fullName evidence="3">Alpha/beta hydrolase</fullName>
    </submittedName>
</protein>
<dbReference type="Pfam" id="PF20434">
    <property type="entry name" value="BD-FAE"/>
    <property type="match status" value="1"/>
</dbReference>
<evidence type="ECO:0000313" key="4">
    <source>
        <dbReference type="Proteomes" id="UP001164653"/>
    </source>
</evidence>
<feature type="domain" description="BD-FAE-like" evidence="2">
    <location>
        <begin position="114"/>
        <end position="268"/>
    </location>
</feature>
<dbReference type="PANTHER" id="PTHR48081">
    <property type="entry name" value="AB HYDROLASE SUPERFAMILY PROTEIN C4A8.06C"/>
    <property type="match status" value="1"/>
</dbReference>
<accession>A0A9E8SIM1</accession>
<evidence type="ECO:0000259" key="2">
    <source>
        <dbReference type="Pfam" id="PF20434"/>
    </source>
</evidence>
<reference evidence="3" key="1">
    <citation type="submission" date="2022-11" db="EMBL/GenBank/DDBJ databases">
        <title>Dyadobacter pollutisoli sp. nov., isolated from plastic dumped soil.</title>
        <authorList>
            <person name="Kim J.M."/>
            <person name="Kim K.R."/>
            <person name="Lee J.K."/>
            <person name="Hao L."/>
            <person name="Jeon C.O."/>
        </authorList>
    </citation>
    <scope>NUCLEOTIDE SEQUENCE</scope>
    <source>
        <strain evidence="3">U1</strain>
    </source>
</reference>